<dbReference type="PANTHER" id="PTHR35791">
    <property type="entry name" value="UPF0754 MEMBRANE PROTEIN YHEB"/>
    <property type="match status" value="1"/>
</dbReference>
<dbReference type="EMBL" id="FMZZ01000024">
    <property type="protein sequence ID" value="SDD95744.1"/>
    <property type="molecule type" value="Genomic_DNA"/>
</dbReference>
<dbReference type="Proteomes" id="UP000199501">
    <property type="component" value="Unassembled WGS sequence"/>
</dbReference>
<dbReference type="STRING" id="1271860.SAMN05216174_12459"/>
<keyword evidence="1" id="KW-0812">Transmembrane</keyword>
<sequence>MLVGDGERGERVDWQGLLADFGTHWHVYLSMPLIAAAIGYVTKRAAIEMMFQPLEFVGVGVVGWQGVIPRNAHRMANVAMELMTTNLIKPKEIFARLDPKQVIAELREPIEQAVDEITRDLLARYQPNLWELMPQQAQRLILARVQAEGPRIVEKLMRDLAENIDDVLDVKDMAVRSLVRDKAMLNRLIRDTAQPEMRFIAHSGIWFGLAIGLIQVVAWALTKNPWIMPIFGGITGWLTDWLALKMIFLPRAPKRFLGLVTWQGMFQKRRMEVARDYGDLIATEIMTVANVMEAVLTGPKSDRLYAKIHREVQRAIDTQASLAKPFVVAAVGSRRYQEMKQEAARAAIERIPDTIRHIEGYATGALDIRNTIIRQIQQLTPLQYEGLLRPAFRQDEWKLIAVGAIIGFLVGELQVLVVLH</sequence>
<reference evidence="3" key="1">
    <citation type="submission" date="2016-10" db="EMBL/GenBank/DDBJ databases">
        <authorList>
            <person name="Varghese N."/>
            <person name="Submissions S."/>
        </authorList>
    </citation>
    <scope>NUCLEOTIDE SEQUENCE [LARGE SCALE GENOMIC DNA]</scope>
    <source>
        <strain evidence="3">IBRC-M 10403</strain>
    </source>
</reference>
<evidence type="ECO:0000313" key="2">
    <source>
        <dbReference type="EMBL" id="SDD95744.1"/>
    </source>
</evidence>
<feature type="transmembrane region" description="Helical" evidence="1">
    <location>
        <begin position="25"/>
        <end position="42"/>
    </location>
</feature>
<evidence type="ECO:0008006" key="4">
    <source>
        <dbReference type="Google" id="ProtNLM"/>
    </source>
</evidence>
<dbReference type="AlphaFoldDB" id="A0A1G6YZ23"/>
<keyword evidence="3" id="KW-1185">Reference proteome</keyword>
<keyword evidence="1" id="KW-1133">Transmembrane helix</keyword>
<feature type="transmembrane region" description="Helical" evidence="1">
    <location>
        <begin position="226"/>
        <end position="248"/>
    </location>
</feature>
<gene>
    <name evidence="2" type="ORF">SAMN05216174_12459</name>
</gene>
<evidence type="ECO:0000256" key="1">
    <source>
        <dbReference type="SAM" id="Phobius"/>
    </source>
</evidence>
<evidence type="ECO:0000313" key="3">
    <source>
        <dbReference type="Proteomes" id="UP000199501"/>
    </source>
</evidence>
<feature type="transmembrane region" description="Helical" evidence="1">
    <location>
        <begin position="199"/>
        <end position="220"/>
    </location>
</feature>
<accession>A0A1G6YZ23</accession>
<name>A0A1G6YZ23_9PSEU</name>
<keyword evidence="1" id="KW-0472">Membrane</keyword>
<organism evidence="2 3">
    <name type="scientific">Actinokineospora iranica</name>
    <dbReference type="NCBI Taxonomy" id="1271860"/>
    <lineage>
        <taxon>Bacteria</taxon>
        <taxon>Bacillati</taxon>
        <taxon>Actinomycetota</taxon>
        <taxon>Actinomycetes</taxon>
        <taxon>Pseudonocardiales</taxon>
        <taxon>Pseudonocardiaceae</taxon>
        <taxon>Actinokineospora</taxon>
    </lineage>
</organism>
<dbReference type="PANTHER" id="PTHR35791:SF1">
    <property type="entry name" value="UPF0754 MEMBRANE PROTEIN YHEB"/>
    <property type="match status" value="1"/>
</dbReference>
<protein>
    <recommendedName>
        <fullName evidence="4">DUF445 domain-containing protein</fullName>
    </recommendedName>
</protein>
<proteinExistence type="predicted"/>
<feature type="transmembrane region" description="Helical" evidence="1">
    <location>
        <begin position="399"/>
        <end position="419"/>
    </location>
</feature>